<keyword evidence="7 9" id="KW-0173">Coenzyme A biosynthesis</keyword>
<evidence type="ECO:0000256" key="1">
    <source>
        <dbReference type="ARBA" id="ARBA00022490"/>
    </source>
</evidence>
<evidence type="ECO:0000313" key="11">
    <source>
        <dbReference type="EMBL" id="EEG77203.1"/>
    </source>
</evidence>
<evidence type="ECO:0000256" key="3">
    <source>
        <dbReference type="ARBA" id="ARBA00022695"/>
    </source>
</evidence>
<dbReference type="NCBIfam" id="TIGR01510">
    <property type="entry name" value="coaD_prev_kdtB"/>
    <property type="match status" value="1"/>
</dbReference>
<dbReference type="RefSeq" id="WP_008516992.1">
    <property type="nucleotide sequence ID" value="NZ_ACJM01000009.1"/>
</dbReference>
<keyword evidence="2 9" id="KW-0808">Transferase</keyword>
<proteinExistence type="inferred from homology"/>
<dbReference type="eggNOG" id="COG0669">
    <property type="taxonomic scope" value="Bacteria"/>
</dbReference>
<sequence length="163" mass="18924">MTVAIYPGSFDPVTNGHRDIIERASRVFDKVVVSVLENPRKQPMFTIEERVEMLKMITNSYENVEVDSFQGLLIDYAKQKNSNIVVKGLRAMSDFEFEFQMALINRKLDSRLETMFMMTNNRYSYVSSSIVKEIGSYGGDICELVPNEVYNIIMRRLRQERDA</sequence>
<dbReference type="AlphaFoldDB" id="C0GHJ7"/>
<name>C0GHJ7_DETAL</name>
<dbReference type="Gene3D" id="3.40.50.620">
    <property type="entry name" value="HUPs"/>
    <property type="match status" value="1"/>
</dbReference>
<feature type="binding site" evidence="9">
    <location>
        <position position="17"/>
    </location>
    <ligand>
        <name>ATP</name>
        <dbReference type="ChEBI" id="CHEBI:30616"/>
    </ligand>
</feature>
<comment type="catalytic activity">
    <reaction evidence="8 9">
        <text>(R)-4'-phosphopantetheine + ATP + H(+) = 3'-dephospho-CoA + diphosphate</text>
        <dbReference type="Rhea" id="RHEA:19801"/>
        <dbReference type="ChEBI" id="CHEBI:15378"/>
        <dbReference type="ChEBI" id="CHEBI:30616"/>
        <dbReference type="ChEBI" id="CHEBI:33019"/>
        <dbReference type="ChEBI" id="CHEBI:57328"/>
        <dbReference type="ChEBI" id="CHEBI:61723"/>
        <dbReference type="EC" id="2.7.7.3"/>
    </reaction>
</comment>
<keyword evidence="12" id="KW-1185">Reference proteome</keyword>
<dbReference type="Pfam" id="PF01467">
    <property type="entry name" value="CTP_transf_like"/>
    <property type="match status" value="1"/>
</dbReference>
<feature type="binding site" evidence="9">
    <location>
        <position position="98"/>
    </location>
    <ligand>
        <name>ATP</name>
        <dbReference type="ChEBI" id="CHEBI:30616"/>
    </ligand>
</feature>
<dbReference type="PANTHER" id="PTHR21342:SF1">
    <property type="entry name" value="PHOSPHOPANTETHEINE ADENYLYLTRANSFERASE"/>
    <property type="match status" value="1"/>
</dbReference>
<keyword evidence="3 9" id="KW-0548">Nucleotidyltransferase</keyword>
<comment type="similarity">
    <text evidence="9">Belongs to the bacterial CoaD family.</text>
</comment>
<dbReference type="EMBL" id="ACJM01000009">
    <property type="protein sequence ID" value="EEG77203.1"/>
    <property type="molecule type" value="Genomic_DNA"/>
</dbReference>
<dbReference type="PANTHER" id="PTHR21342">
    <property type="entry name" value="PHOSPHOPANTETHEINE ADENYLYLTRANSFERASE"/>
    <property type="match status" value="1"/>
</dbReference>
<keyword evidence="5 9" id="KW-0067">ATP-binding</keyword>
<keyword evidence="4 9" id="KW-0547">Nucleotide-binding</keyword>
<dbReference type="GO" id="GO:0005524">
    <property type="term" value="F:ATP binding"/>
    <property type="evidence" value="ECO:0007669"/>
    <property type="project" value="UniProtKB-KW"/>
</dbReference>
<feature type="binding site" evidence="9">
    <location>
        <begin position="9"/>
        <end position="10"/>
    </location>
    <ligand>
        <name>ATP</name>
        <dbReference type="ChEBI" id="CHEBI:30616"/>
    </ligand>
</feature>
<comment type="function">
    <text evidence="9">Reversibly transfers an adenylyl group from ATP to 4'-phosphopantetheine, yielding dephospho-CoA (dPCoA) and pyrophosphate.</text>
</comment>
<feature type="binding site" evidence="9">
    <location>
        <begin position="123"/>
        <end position="129"/>
    </location>
    <ligand>
        <name>ATP</name>
        <dbReference type="ChEBI" id="CHEBI:30616"/>
    </ligand>
</feature>
<dbReference type="STRING" id="555088.DealDRAFT_1956"/>
<dbReference type="EC" id="2.7.7.3" evidence="9"/>
<comment type="subunit">
    <text evidence="9">Homohexamer.</text>
</comment>
<dbReference type="CDD" id="cd02163">
    <property type="entry name" value="PPAT"/>
    <property type="match status" value="1"/>
</dbReference>
<feature type="site" description="Transition state stabilizer" evidence="9">
    <location>
        <position position="17"/>
    </location>
</feature>
<evidence type="ECO:0000313" key="12">
    <source>
        <dbReference type="Proteomes" id="UP000006443"/>
    </source>
</evidence>
<feature type="binding site" evidence="9">
    <location>
        <begin position="88"/>
        <end position="90"/>
    </location>
    <ligand>
        <name>ATP</name>
        <dbReference type="ChEBI" id="CHEBI:30616"/>
    </ligand>
</feature>
<comment type="caution">
    <text evidence="11">The sequence shown here is derived from an EMBL/GenBank/DDBJ whole genome shotgun (WGS) entry which is preliminary data.</text>
</comment>
<evidence type="ECO:0000256" key="9">
    <source>
        <dbReference type="HAMAP-Rule" id="MF_00151"/>
    </source>
</evidence>
<dbReference type="Proteomes" id="UP000006443">
    <property type="component" value="Unassembled WGS sequence"/>
</dbReference>
<keyword evidence="1 9" id="KW-0963">Cytoplasm</keyword>
<keyword evidence="6 9" id="KW-0460">Magnesium</keyword>
<evidence type="ECO:0000259" key="10">
    <source>
        <dbReference type="Pfam" id="PF01467"/>
    </source>
</evidence>
<dbReference type="GO" id="GO:0005737">
    <property type="term" value="C:cytoplasm"/>
    <property type="evidence" value="ECO:0007669"/>
    <property type="project" value="UniProtKB-SubCell"/>
</dbReference>
<comment type="subcellular location">
    <subcellularLocation>
        <location evidence="9">Cytoplasm</location>
    </subcellularLocation>
</comment>
<feature type="binding site" evidence="9">
    <location>
        <position position="9"/>
    </location>
    <ligand>
        <name>substrate</name>
    </ligand>
</feature>
<evidence type="ECO:0000256" key="8">
    <source>
        <dbReference type="ARBA" id="ARBA00029346"/>
    </source>
</evidence>
<dbReference type="InterPro" id="IPR014729">
    <property type="entry name" value="Rossmann-like_a/b/a_fold"/>
</dbReference>
<feature type="binding site" evidence="9">
    <location>
        <position position="41"/>
    </location>
    <ligand>
        <name>substrate</name>
    </ligand>
</feature>
<feature type="domain" description="Cytidyltransferase-like" evidence="10">
    <location>
        <begin position="5"/>
        <end position="133"/>
    </location>
</feature>
<organism evidence="11 12">
    <name type="scientific">Dethiobacter alkaliphilus AHT 1</name>
    <dbReference type="NCBI Taxonomy" id="555088"/>
    <lineage>
        <taxon>Bacteria</taxon>
        <taxon>Bacillati</taxon>
        <taxon>Bacillota</taxon>
        <taxon>Dethiobacteria</taxon>
        <taxon>Dethiobacterales</taxon>
        <taxon>Dethiobacteraceae</taxon>
        <taxon>Dethiobacter</taxon>
    </lineage>
</organism>
<comment type="cofactor">
    <cofactor evidence="9">
        <name>Mg(2+)</name>
        <dbReference type="ChEBI" id="CHEBI:18420"/>
    </cofactor>
</comment>
<comment type="pathway">
    <text evidence="9">Cofactor biosynthesis; coenzyme A biosynthesis; CoA from (R)-pantothenate: step 4/5.</text>
</comment>
<evidence type="ECO:0000256" key="6">
    <source>
        <dbReference type="ARBA" id="ARBA00022842"/>
    </source>
</evidence>
<feature type="binding site" evidence="9">
    <location>
        <position position="87"/>
    </location>
    <ligand>
        <name>substrate</name>
    </ligand>
</feature>
<accession>C0GHJ7</accession>
<dbReference type="NCBIfam" id="TIGR00125">
    <property type="entry name" value="cyt_tran_rel"/>
    <property type="match status" value="1"/>
</dbReference>
<dbReference type="HAMAP" id="MF_00151">
    <property type="entry name" value="PPAT_bact"/>
    <property type="match status" value="1"/>
</dbReference>
<feature type="binding site" evidence="9">
    <location>
        <position position="73"/>
    </location>
    <ligand>
        <name>substrate</name>
    </ligand>
</feature>
<gene>
    <name evidence="9" type="primary">coaD</name>
    <name evidence="11" type="ORF">DealDRAFT_1956</name>
</gene>
<dbReference type="OrthoDB" id="9806661at2"/>
<dbReference type="InterPro" id="IPR001980">
    <property type="entry name" value="PPAT"/>
</dbReference>
<dbReference type="InterPro" id="IPR004821">
    <property type="entry name" value="Cyt_trans-like"/>
</dbReference>
<evidence type="ECO:0000256" key="4">
    <source>
        <dbReference type="ARBA" id="ARBA00022741"/>
    </source>
</evidence>
<evidence type="ECO:0000256" key="2">
    <source>
        <dbReference type="ARBA" id="ARBA00022679"/>
    </source>
</evidence>
<dbReference type="PRINTS" id="PR01020">
    <property type="entry name" value="LPSBIOSNTHSS"/>
</dbReference>
<dbReference type="UniPathway" id="UPA00241">
    <property type="reaction ID" value="UER00355"/>
</dbReference>
<evidence type="ECO:0000256" key="7">
    <source>
        <dbReference type="ARBA" id="ARBA00022993"/>
    </source>
</evidence>
<dbReference type="SUPFAM" id="SSF52374">
    <property type="entry name" value="Nucleotidylyl transferase"/>
    <property type="match status" value="1"/>
</dbReference>
<reference evidence="11 12" key="1">
    <citation type="submission" date="2009-02" db="EMBL/GenBank/DDBJ databases">
        <title>Sequencing of the draft genome and assembly of Dethiobacter alkaliphilus AHT 1.</title>
        <authorList>
            <consortium name="US DOE Joint Genome Institute (JGI-PGF)"/>
            <person name="Lucas S."/>
            <person name="Copeland A."/>
            <person name="Lapidus A."/>
            <person name="Glavina del Rio T."/>
            <person name="Dalin E."/>
            <person name="Tice H."/>
            <person name="Bruce D."/>
            <person name="Goodwin L."/>
            <person name="Pitluck S."/>
            <person name="Larimer F."/>
            <person name="Land M.L."/>
            <person name="Hauser L."/>
            <person name="Muyzer G."/>
        </authorList>
    </citation>
    <scope>NUCLEOTIDE SEQUENCE [LARGE SCALE GENOMIC DNA]</scope>
    <source>
        <strain evidence="11 12">AHT 1</strain>
    </source>
</reference>
<protein>
    <recommendedName>
        <fullName evidence="9">Phosphopantetheine adenylyltransferase</fullName>
        <ecNumber evidence="9">2.7.7.3</ecNumber>
    </recommendedName>
    <alternativeName>
        <fullName evidence="9">Dephospho-CoA pyrophosphorylase</fullName>
    </alternativeName>
    <alternativeName>
        <fullName evidence="9">Pantetheine-phosphate adenylyltransferase</fullName>
        <shortName evidence="9">PPAT</shortName>
    </alternativeName>
</protein>
<evidence type="ECO:0000256" key="5">
    <source>
        <dbReference type="ARBA" id="ARBA00022840"/>
    </source>
</evidence>
<dbReference type="GO" id="GO:0004595">
    <property type="term" value="F:pantetheine-phosphate adenylyltransferase activity"/>
    <property type="evidence" value="ECO:0007669"/>
    <property type="project" value="UniProtKB-UniRule"/>
</dbReference>
<dbReference type="GO" id="GO:0015937">
    <property type="term" value="P:coenzyme A biosynthetic process"/>
    <property type="evidence" value="ECO:0007669"/>
    <property type="project" value="UniProtKB-UniRule"/>
</dbReference>